<feature type="domain" description="Glycosyltransferase family 28 N-terminal" evidence="18">
    <location>
        <begin position="31"/>
        <end position="170"/>
    </location>
</feature>
<comment type="caution">
    <text evidence="21">The sequence shown here is derived from an EMBL/GenBank/DDBJ whole genome shotgun (WGS) entry which is preliminary data.</text>
</comment>
<dbReference type="Pfam" id="PF04101">
    <property type="entry name" value="Glyco_tran_28_C"/>
    <property type="match status" value="1"/>
</dbReference>
<keyword evidence="9" id="KW-0067">ATP-binding</keyword>
<dbReference type="NCBIfam" id="TIGR01082">
    <property type="entry name" value="murC"/>
    <property type="match status" value="1"/>
</dbReference>
<dbReference type="Gene3D" id="3.40.50.720">
    <property type="entry name" value="NAD(P)-binding Rossmann-like Domain"/>
    <property type="match status" value="1"/>
</dbReference>
<evidence type="ECO:0000256" key="9">
    <source>
        <dbReference type="ARBA" id="ARBA00022840"/>
    </source>
</evidence>
<feature type="domain" description="Glycosyl transferase family 28 C-terminal" evidence="19">
    <location>
        <begin position="220"/>
        <end position="389"/>
    </location>
</feature>
<dbReference type="SUPFAM" id="SSF53756">
    <property type="entry name" value="UDP-Glycosyltransferase/glycogen phosphorylase"/>
    <property type="match status" value="1"/>
</dbReference>
<dbReference type="Pfam" id="PF03033">
    <property type="entry name" value="Glyco_transf_28"/>
    <property type="match status" value="1"/>
</dbReference>
<comment type="subcellular location">
    <subcellularLocation>
        <location evidence="1">Cytoplasm</location>
    </subcellularLocation>
</comment>
<evidence type="ECO:0000313" key="21">
    <source>
        <dbReference type="EMBL" id="CAI8044445.1"/>
    </source>
</evidence>
<dbReference type="InterPro" id="IPR004101">
    <property type="entry name" value="Mur_ligase_C"/>
</dbReference>
<gene>
    <name evidence="21" type="ORF">GBAR_LOCUS24650</name>
</gene>
<feature type="domain" description="Mur ligase central" evidence="20">
    <location>
        <begin position="473"/>
        <end position="648"/>
    </location>
</feature>
<dbReference type="InterPro" id="IPR013221">
    <property type="entry name" value="Mur_ligase_cen"/>
</dbReference>
<accession>A0AA35T9Y7</accession>
<dbReference type="EMBL" id="CASHTH010003394">
    <property type="protein sequence ID" value="CAI8044445.1"/>
    <property type="molecule type" value="Genomic_DNA"/>
</dbReference>
<feature type="domain" description="Mur ligase N-terminal catalytic" evidence="16">
    <location>
        <begin position="406"/>
        <end position="469"/>
    </location>
</feature>
<dbReference type="InterPro" id="IPR050061">
    <property type="entry name" value="MurCDEF_pg_biosynth"/>
</dbReference>
<evidence type="ECO:0000256" key="4">
    <source>
        <dbReference type="ARBA" id="ARBA00022475"/>
    </source>
</evidence>
<dbReference type="Gene3D" id="3.40.50.2000">
    <property type="entry name" value="Glycogen Phosphorylase B"/>
    <property type="match status" value="2"/>
</dbReference>
<reference evidence="21" key="1">
    <citation type="submission" date="2023-03" db="EMBL/GenBank/DDBJ databases">
        <authorList>
            <person name="Steffen K."/>
            <person name="Cardenas P."/>
        </authorList>
    </citation>
    <scope>NUCLEOTIDE SEQUENCE</scope>
</reference>
<evidence type="ECO:0000256" key="1">
    <source>
        <dbReference type="ARBA" id="ARBA00004496"/>
    </source>
</evidence>
<dbReference type="GO" id="GO:0005524">
    <property type="term" value="F:ATP binding"/>
    <property type="evidence" value="ECO:0007669"/>
    <property type="project" value="UniProtKB-KW"/>
</dbReference>
<evidence type="ECO:0000256" key="8">
    <source>
        <dbReference type="ARBA" id="ARBA00022741"/>
    </source>
</evidence>
<dbReference type="AlphaFoldDB" id="A0AA35T9Y7"/>
<evidence type="ECO:0000256" key="13">
    <source>
        <dbReference type="ARBA" id="ARBA00023306"/>
    </source>
</evidence>
<evidence type="ECO:0000256" key="2">
    <source>
        <dbReference type="ARBA" id="ARBA00004752"/>
    </source>
</evidence>
<evidence type="ECO:0000256" key="15">
    <source>
        <dbReference type="ARBA" id="ARBA00047833"/>
    </source>
</evidence>
<evidence type="ECO:0000256" key="12">
    <source>
        <dbReference type="ARBA" id="ARBA00023136"/>
    </source>
</evidence>
<keyword evidence="5" id="KW-0963">Cytoplasm</keyword>
<dbReference type="InterPro" id="IPR007235">
    <property type="entry name" value="Glyco_trans_28_C"/>
</dbReference>
<evidence type="ECO:0000259" key="16">
    <source>
        <dbReference type="Pfam" id="PF01225"/>
    </source>
</evidence>
<evidence type="ECO:0000256" key="11">
    <source>
        <dbReference type="ARBA" id="ARBA00022984"/>
    </source>
</evidence>
<evidence type="ECO:0000259" key="19">
    <source>
        <dbReference type="Pfam" id="PF04101"/>
    </source>
</evidence>
<dbReference type="CDD" id="cd03785">
    <property type="entry name" value="GT28_MurG"/>
    <property type="match status" value="1"/>
</dbReference>
<dbReference type="GO" id="GO:0005975">
    <property type="term" value="P:carbohydrate metabolic process"/>
    <property type="evidence" value="ECO:0007669"/>
    <property type="project" value="InterPro"/>
</dbReference>
<dbReference type="EC" id="6.3.2.8" evidence="3"/>
<evidence type="ECO:0000256" key="3">
    <source>
        <dbReference type="ARBA" id="ARBA00012211"/>
    </source>
</evidence>
<dbReference type="GO" id="GO:0050511">
    <property type="term" value="F:undecaprenyldiphospho-muramoylpentapeptide beta-N-acetylglucosaminyltransferase activity"/>
    <property type="evidence" value="ECO:0007669"/>
    <property type="project" value="InterPro"/>
</dbReference>
<dbReference type="GO" id="GO:0051301">
    <property type="term" value="P:cell division"/>
    <property type="evidence" value="ECO:0007669"/>
    <property type="project" value="UniProtKB-KW"/>
</dbReference>
<feature type="domain" description="Mur ligase C-terminal" evidence="17">
    <location>
        <begin position="671"/>
        <end position="801"/>
    </location>
</feature>
<dbReference type="GO" id="GO:0071555">
    <property type="term" value="P:cell wall organization"/>
    <property type="evidence" value="ECO:0007669"/>
    <property type="project" value="UniProtKB-KW"/>
</dbReference>
<dbReference type="Pfam" id="PF08245">
    <property type="entry name" value="Mur_ligase_M"/>
    <property type="match status" value="1"/>
</dbReference>
<keyword evidence="22" id="KW-1185">Reference proteome</keyword>
<dbReference type="InterPro" id="IPR036615">
    <property type="entry name" value="Mur_ligase_C_dom_sf"/>
</dbReference>
<dbReference type="InterPro" id="IPR004276">
    <property type="entry name" value="GlycoTrans_28_N"/>
</dbReference>
<keyword evidence="4" id="KW-1003">Cell membrane</keyword>
<dbReference type="Proteomes" id="UP001174909">
    <property type="component" value="Unassembled WGS sequence"/>
</dbReference>
<dbReference type="InterPro" id="IPR005758">
    <property type="entry name" value="UDP-N-AcMur_Ala_ligase_MurC"/>
</dbReference>
<keyword evidence="7" id="KW-0132">Cell division</keyword>
<evidence type="ECO:0000256" key="10">
    <source>
        <dbReference type="ARBA" id="ARBA00022960"/>
    </source>
</evidence>
<dbReference type="GO" id="GO:0008763">
    <property type="term" value="F:UDP-N-acetylmuramate-L-alanine ligase activity"/>
    <property type="evidence" value="ECO:0007669"/>
    <property type="project" value="UniProtKB-EC"/>
</dbReference>
<comment type="catalytic activity">
    <reaction evidence="15">
        <text>UDP-N-acetyl-alpha-D-muramate + L-alanine + ATP = UDP-N-acetyl-alpha-D-muramoyl-L-alanine + ADP + phosphate + H(+)</text>
        <dbReference type="Rhea" id="RHEA:23372"/>
        <dbReference type="ChEBI" id="CHEBI:15378"/>
        <dbReference type="ChEBI" id="CHEBI:30616"/>
        <dbReference type="ChEBI" id="CHEBI:43474"/>
        <dbReference type="ChEBI" id="CHEBI:57972"/>
        <dbReference type="ChEBI" id="CHEBI:70757"/>
        <dbReference type="ChEBI" id="CHEBI:83898"/>
        <dbReference type="ChEBI" id="CHEBI:456216"/>
        <dbReference type="EC" id="6.3.2.8"/>
    </reaction>
</comment>
<evidence type="ECO:0000256" key="7">
    <source>
        <dbReference type="ARBA" id="ARBA00022618"/>
    </source>
</evidence>
<dbReference type="SUPFAM" id="SSF53623">
    <property type="entry name" value="MurD-like peptide ligases, catalytic domain"/>
    <property type="match status" value="1"/>
</dbReference>
<keyword evidence="10" id="KW-0133">Cell shape</keyword>
<dbReference type="SUPFAM" id="SSF53244">
    <property type="entry name" value="MurD-like peptide ligases, peptide-binding domain"/>
    <property type="match status" value="1"/>
</dbReference>
<dbReference type="InterPro" id="IPR006009">
    <property type="entry name" value="GlcNAc_MurG"/>
</dbReference>
<proteinExistence type="inferred from homology"/>
<dbReference type="HAMAP" id="MF_00046">
    <property type="entry name" value="MurC"/>
    <property type="match status" value="1"/>
</dbReference>
<evidence type="ECO:0000259" key="18">
    <source>
        <dbReference type="Pfam" id="PF03033"/>
    </source>
</evidence>
<dbReference type="SUPFAM" id="SSF51984">
    <property type="entry name" value="MurCD N-terminal domain"/>
    <property type="match status" value="1"/>
</dbReference>
<dbReference type="Gene3D" id="3.90.190.20">
    <property type="entry name" value="Mur ligase, C-terminal domain"/>
    <property type="match status" value="1"/>
</dbReference>
<evidence type="ECO:0000256" key="6">
    <source>
        <dbReference type="ARBA" id="ARBA00022598"/>
    </source>
</evidence>
<dbReference type="InterPro" id="IPR000713">
    <property type="entry name" value="Mur_ligase_N"/>
</dbReference>
<comment type="pathway">
    <text evidence="2">Cell wall biogenesis; peptidoglycan biosynthesis.</text>
</comment>
<dbReference type="PANTHER" id="PTHR43445:SF3">
    <property type="entry name" value="UDP-N-ACETYLMURAMATE--L-ALANINE LIGASE"/>
    <property type="match status" value="1"/>
</dbReference>
<name>A0AA35T9Y7_GEOBA</name>
<protein>
    <recommendedName>
        <fullName evidence="3">UDP-N-acetylmuramate--L-alanine ligase</fullName>
        <ecNumber evidence="3">6.3.2.8</ecNumber>
    </recommendedName>
</protein>
<dbReference type="InterPro" id="IPR036565">
    <property type="entry name" value="Mur-like_cat_sf"/>
</dbReference>
<dbReference type="Gene3D" id="3.40.1190.10">
    <property type="entry name" value="Mur-like, catalytic domain"/>
    <property type="match status" value="1"/>
</dbReference>
<dbReference type="PANTHER" id="PTHR43445">
    <property type="entry name" value="UDP-N-ACETYLMURAMATE--L-ALANINE LIGASE-RELATED"/>
    <property type="match status" value="1"/>
</dbReference>
<dbReference type="Pfam" id="PF02875">
    <property type="entry name" value="Mur_ligase_C"/>
    <property type="match status" value="1"/>
</dbReference>
<keyword evidence="11" id="KW-0573">Peptidoglycan synthesis</keyword>
<dbReference type="NCBIfam" id="TIGR01133">
    <property type="entry name" value="murG"/>
    <property type="match status" value="1"/>
</dbReference>
<dbReference type="GO" id="GO:0005737">
    <property type="term" value="C:cytoplasm"/>
    <property type="evidence" value="ECO:0007669"/>
    <property type="project" value="UniProtKB-SubCell"/>
</dbReference>
<dbReference type="HAMAP" id="MF_00033">
    <property type="entry name" value="MurG"/>
    <property type="match status" value="1"/>
</dbReference>
<keyword evidence="14" id="KW-0961">Cell wall biogenesis/degradation</keyword>
<dbReference type="GO" id="GO:0008360">
    <property type="term" value="P:regulation of cell shape"/>
    <property type="evidence" value="ECO:0007669"/>
    <property type="project" value="UniProtKB-KW"/>
</dbReference>
<keyword evidence="12" id="KW-0472">Membrane</keyword>
<keyword evidence="13" id="KW-0131">Cell cycle</keyword>
<dbReference type="Pfam" id="PF01225">
    <property type="entry name" value="Mur_ligase"/>
    <property type="match status" value="1"/>
</dbReference>
<evidence type="ECO:0000256" key="14">
    <source>
        <dbReference type="ARBA" id="ARBA00023316"/>
    </source>
</evidence>
<evidence type="ECO:0000313" key="22">
    <source>
        <dbReference type="Proteomes" id="UP001174909"/>
    </source>
</evidence>
<sequence length="818" mass="89337">MAISKRYDTALAETDSRDVASAQQIETHKKVVVSGGGTGGHIYPAIGIAQALQRMDTTVDIVFIGGADRLEATLVPQHGFRFLPISVAGFPRHLTLQWFRVIWKVLRGLTQSLRYMKELKPDVVIGTGGYVSGPVLLAALLRKIPIAIQEQNASAGLTNGILARWAKAVYLAMESTREGNAFRHAMHIEVTGNPIRPAIAAFPRHEETYRKFGLSPDRKTIFVMGGSQGARAINEAVVAALPHLVGFADQIQIVHQTGAVEMEAVRTEYERVLESHKEFVHCVRPFFDAVEEIYSITDIMVCRAGGMTVAEVTACGIPAIFIPLPSQTGNDQVLNAHSVAEKGAAVVLEQGKFRVEMLVETLTNILLNQSTHEQMVAASRALGKPHASDDIAKSILSLRYSGVIYDRALTRAGATIYYGHAASHINGADVIVISPAIPADNPELLAAETQKIPIVRGAEMLNEITRMRYSVAVSGTHGKTTTTAMTATVLSSLDPTVVVGGKLMNGSHARSGEGDVMVIEADEAYGSIEMFYPTVAVVTSVDADHLDYYNSVDEIGETFLKFINKVPFYGAAVLCLDAENIQKFIPRVKKRYITYGLETGADLVAEGITVEGPTSRYRVRKNGHLHGEVHLKMPGRHNISNSLAAIAVGLELDIPFDRIRESLESFQGVHRRFEILGEVNNIIVVDDYAHNPAKLKAALSGARDGYKRRIVAVFQPHRYQRVRDLADEFSRSFYQADVLIVTSIYSAGEAPIENVTAEKLAQSIQAHGHRHVLYVPDTDEVTDVLMKITQPEDIVITLGAGDISKVGREFLSRLQAVN</sequence>
<keyword evidence="8" id="KW-0547">Nucleotide-binding</keyword>
<evidence type="ECO:0000259" key="17">
    <source>
        <dbReference type="Pfam" id="PF02875"/>
    </source>
</evidence>
<organism evidence="21 22">
    <name type="scientific">Geodia barretti</name>
    <name type="common">Barrett's horny sponge</name>
    <dbReference type="NCBI Taxonomy" id="519541"/>
    <lineage>
        <taxon>Eukaryota</taxon>
        <taxon>Metazoa</taxon>
        <taxon>Porifera</taxon>
        <taxon>Demospongiae</taxon>
        <taxon>Heteroscleromorpha</taxon>
        <taxon>Tetractinellida</taxon>
        <taxon>Astrophorina</taxon>
        <taxon>Geodiidae</taxon>
        <taxon>Geodia</taxon>
    </lineage>
</organism>
<evidence type="ECO:0000259" key="20">
    <source>
        <dbReference type="Pfam" id="PF08245"/>
    </source>
</evidence>
<evidence type="ECO:0000256" key="5">
    <source>
        <dbReference type="ARBA" id="ARBA00022490"/>
    </source>
</evidence>
<keyword evidence="6 21" id="KW-0436">Ligase</keyword>